<keyword evidence="13" id="KW-1185">Reference proteome</keyword>
<comment type="catalytic activity">
    <reaction evidence="6">
        <text>Eliminative cleavage of (1-&gt;4)-alpha-D-galacturonan methyl ester to give oligosaccharides with 4-deoxy-6-O-methyl-alpha-D-galact-4-enuronosyl groups at their non-reducing ends.</text>
        <dbReference type="EC" id="4.2.2.10"/>
    </reaction>
</comment>
<dbReference type="InterPro" id="IPR011050">
    <property type="entry name" value="Pectin_lyase_fold/virulence"/>
</dbReference>
<evidence type="ECO:0000256" key="7">
    <source>
        <dbReference type="ARBA" id="ARBA00039082"/>
    </source>
</evidence>
<gene>
    <name evidence="12" type="ORF">S7711_00201</name>
</gene>
<dbReference type="GO" id="GO:0047490">
    <property type="term" value="F:pectin lyase activity"/>
    <property type="evidence" value="ECO:0007669"/>
    <property type="project" value="UniProtKB-EC"/>
</dbReference>
<dbReference type="AlphaFoldDB" id="A0A084B3R8"/>
<dbReference type="PANTHER" id="PTHR31683:SF16">
    <property type="entry name" value="PECTIN LYASE A-RELATED"/>
    <property type="match status" value="1"/>
</dbReference>
<accession>A0A084B3R8</accession>
<dbReference type="InterPro" id="IPR002022">
    <property type="entry name" value="Pec_lyase"/>
</dbReference>
<dbReference type="GO" id="GO:0005576">
    <property type="term" value="C:extracellular region"/>
    <property type="evidence" value="ECO:0007669"/>
    <property type="project" value="UniProtKB-SubCell"/>
</dbReference>
<keyword evidence="4 10" id="KW-0732">Signal</keyword>
<sequence>MKSIAFLALLAQTAVAQSVVGAADGFAKGVTGGGDATPVYPADIDELTQLLTSSDPQVIVLDKEFDFTESLGGRITETGCAPWGTAPECQLAIDGTGTWCGDNPSVQVSYYEAPTQPIDVQSDKTIIGVGSKGVIKGKGLQFKGVSNIIVQNIHITTLNPEYVWGGDALGFAGAELIWIDHVTTSLVGRQHYVFHFEPSTSITLSNNYIDGQTDWSATCNGYHYWTIKLAGEADQITFMNNYIYHTSGRAPALEGGTLLHAINNVWSDNAGHVLEGDETAKGLFEGNVFESIKTINQDFPGQLFTSPDAATNAECEAALGRACEVNQVTDSDAEAFVGSDTGFFSEFAGLNIASAVAAAEAASSVPQNAGHGKISAADASPAPAETPVTPEEVPEAVEPTAAPTTLVSSVAPVSSTAIEVVPTLVPEPTTSVAPPAATEAPATCNKRRRRSLRHRARHARR</sequence>
<dbReference type="Pfam" id="PF00544">
    <property type="entry name" value="Pectate_lyase_4"/>
    <property type="match status" value="1"/>
</dbReference>
<keyword evidence="8" id="KW-0119">Carbohydrate metabolism</keyword>
<dbReference type="GO" id="GO:0000272">
    <property type="term" value="P:polysaccharide catabolic process"/>
    <property type="evidence" value="ECO:0007669"/>
    <property type="project" value="UniProtKB-KW"/>
</dbReference>
<evidence type="ECO:0000313" key="12">
    <source>
        <dbReference type="EMBL" id="KEY72197.1"/>
    </source>
</evidence>
<keyword evidence="3 8" id="KW-0964">Secreted</keyword>
<organism evidence="12 13">
    <name type="scientific">Stachybotrys chartarum (strain CBS 109288 / IBT 7711)</name>
    <name type="common">Toxic black mold</name>
    <name type="synonym">Stilbospora chartarum</name>
    <dbReference type="NCBI Taxonomy" id="1280523"/>
    <lineage>
        <taxon>Eukaryota</taxon>
        <taxon>Fungi</taxon>
        <taxon>Dikarya</taxon>
        <taxon>Ascomycota</taxon>
        <taxon>Pezizomycotina</taxon>
        <taxon>Sordariomycetes</taxon>
        <taxon>Hypocreomycetidae</taxon>
        <taxon>Hypocreales</taxon>
        <taxon>Stachybotryaceae</taxon>
        <taxon>Stachybotrys</taxon>
    </lineage>
</organism>
<keyword evidence="5 8" id="KW-0456">Lyase</keyword>
<dbReference type="GO" id="GO:0030570">
    <property type="term" value="F:pectate lyase activity"/>
    <property type="evidence" value="ECO:0007669"/>
    <property type="project" value="InterPro"/>
</dbReference>
<evidence type="ECO:0000256" key="3">
    <source>
        <dbReference type="ARBA" id="ARBA00022525"/>
    </source>
</evidence>
<comment type="similarity">
    <text evidence="2 8">Belongs to the polysaccharide lyase 1 family.</text>
</comment>
<name>A0A084B3R8_STACB</name>
<evidence type="ECO:0000256" key="1">
    <source>
        <dbReference type="ARBA" id="ARBA00004613"/>
    </source>
</evidence>
<evidence type="ECO:0000256" key="5">
    <source>
        <dbReference type="ARBA" id="ARBA00023239"/>
    </source>
</evidence>
<dbReference type="SMART" id="SM00656">
    <property type="entry name" value="Amb_all"/>
    <property type="match status" value="1"/>
</dbReference>
<keyword evidence="8" id="KW-0624">Polysaccharide degradation</keyword>
<dbReference type="Proteomes" id="UP000028045">
    <property type="component" value="Unassembled WGS sequence"/>
</dbReference>
<evidence type="ECO:0000313" key="13">
    <source>
        <dbReference type="Proteomes" id="UP000028045"/>
    </source>
</evidence>
<feature type="compositionally biased region" description="Low complexity" evidence="9">
    <location>
        <begin position="426"/>
        <end position="443"/>
    </location>
</feature>
<feature type="signal peptide" evidence="10">
    <location>
        <begin position="1"/>
        <end position="16"/>
    </location>
</feature>
<proteinExistence type="inferred from homology"/>
<dbReference type="InterPro" id="IPR045032">
    <property type="entry name" value="PEL"/>
</dbReference>
<dbReference type="EC" id="4.2.2.10" evidence="7"/>
<evidence type="ECO:0000256" key="4">
    <source>
        <dbReference type="ARBA" id="ARBA00022729"/>
    </source>
</evidence>
<comment type="subcellular location">
    <subcellularLocation>
        <location evidence="1 8">Secreted</location>
    </subcellularLocation>
</comment>
<dbReference type="Gene3D" id="2.160.20.10">
    <property type="entry name" value="Single-stranded right-handed beta-helix, Pectin lyase-like"/>
    <property type="match status" value="1"/>
</dbReference>
<evidence type="ECO:0000256" key="6">
    <source>
        <dbReference type="ARBA" id="ARBA00036818"/>
    </source>
</evidence>
<dbReference type="FunFam" id="2.160.20.10:FF:000003">
    <property type="entry name" value="Pectin lyase F"/>
    <property type="match status" value="1"/>
</dbReference>
<evidence type="ECO:0000256" key="2">
    <source>
        <dbReference type="ARBA" id="ARBA00010980"/>
    </source>
</evidence>
<evidence type="ECO:0000259" key="11">
    <source>
        <dbReference type="SMART" id="SM00656"/>
    </source>
</evidence>
<dbReference type="PANTHER" id="PTHR31683">
    <property type="entry name" value="PECTATE LYASE 18-RELATED"/>
    <property type="match status" value="1"/>
</dbReference>
<evidence type="ECO:0000256" key="10">
    <source>
        <dbReference type="SAM" id="SignalP"/>
    </source>
</evidence>
<dbReference type="SUPFAM" id="SSF51126">
    <property type="entry name" value="Pectin lyase-like"/>
    <property type="match status" value="1"/>
</dbReference>
<feature type="region of interest" description="Disordered" evidence="9">
    <location>
        <begin position="425"/>
        <end position="461"/>
    </location>
</feature>
<feature type="compositionally biased region" description="Low complexity" evidence="9">
    <location>
        <begin position="381"/>
        <end position="399"/>
    </location>
</feature>
<dbReference type="OrthoDB" id="1637350at2759"/>
<dbReference type="InterPro" id="IPR012334">
    <property type="entry name" value="Pectin_lyas_fold"/>
</dbReference>
<reference evidence="12 13" key="1">
    <citation type="journal article" date="2014" name="BMC Genomics">
        <title>Comparative genome sequencing reveals chemotype-specific gene clusters in the toxigenic black mold Stachybotrys.</title>
        <authorList>
            <person name="Semeiks J."/>
            <person name="Borek D."/>
            <person name="Otwinowski Z."/>
            <person name="Grishin N.V."/>
        </authorList>
    </citation>
    <scope>NUCLEOTIDE SEQUENCE [LARGE SCALE GENOMIC DNA]</scope>
    <source>
        <strain evidence="13">CBS 109288 / IBT 7711</strain>
    </source>
</reference>
<feature type="domain" description="Pectate lyase" evidence="11">
    <location>
        <begin position="82"/>
        <end position="295"/>
    </location>
</feature>
<dbReference type="EMBL" id="KL648097">
    <property type="protein sequence ID" value="KEY72197.1"/>
    <property type="molecule type" value="Genomic_DNA"/>
</dbReference>
<dbReference type="HOGENOM" id="CLU_021980_0_1_1"/>
<evidence type="ECO:0000256" key="9">
    <source>
        <dbReference type="SAM" id="MobiDB-lite"/>
    </source>
</evidence>
<feature type="region of interest" description="Disordered" evidence="9">
    <location>
        <begin position="368"/>
        <end position="399"/>
    </location>
</feature>
<evidence type="ECO:0000256" key="8">
    <source>
        <dbReference type="RuleBase" id="RU361173"/>
    </source>
</evidence>
<feature type="chain" id="PRO_5001771667" description="pectin lyase" evidence="10">
    <location>
        <begin position="17"/>
        <end position="461"/>
    </location>
</feature>
<feature type="compositionally biased region" description="Basic residues" evidence="9">
    <location>
        <begin position="445"/>
        <end position="461"/>
    </location>
</feature>
<protein>
    <recommendedName>
        <fullName evidence="7">pectin lyase</fullName>
        <ecNumber evidence="7">4.2.2.10</ecNumber>
    </recommendedName>
</protein>